<name>A0ABY7SV77_9RHOB</name>
<dbReference type="EMBL" id="CP067134">
    <property type="protein sequence ID" value="WCR10826.1"/>
    <property type="molecule type" value="Genomic_DNA"/>
</dbReference>
<protein>
    <submittedName>
        <fullName evidence="3">Glycosyltransferase family 4 protein</fullName>
    </submittedName>
</protein>
<evidence type="ECO:0000313" key="4">
    <source>
        <dbReference type="Proteomes" id="UP001218412"/>
    </source>
</evidence>
<feature type="domain" description="Glycosyltransferase subfamily 4-like N-terminal" evidence="2">
    <location>
        <begin position="11"/>
        <end position="175"/>
    </location>
</feature>
<dbReference type="PANTHER" id="PTHR12526">
    <property type="entry name" value="GLYCOSYLTRANSFERASE"/>
    <property type="match status" value="1"/>
</dbReference>
<feature type="domain" description="Glycosyl transferase family 1" evidence="1">
    <location>
        <begin position="235"/>
        <end position="331"/>
    </location>
</feature>
<dbReference type="Pfam" id="PF13439">
    <property type="entry name" value="Glyco_transf_4"/>
    <property type="match status" value="1"/>
</dbReference>
<organism evidence="3 4">
    <name type="scientific">Paracoccus stylophorae</name>
    <dbReference type="NCBI Taxonomy" id="659350"/>
    <lineage>
        <taxon>Bacteria</taxon>
        <taxon>Pseudomonadati</taxon>
        <taxon>Pseudomonadota</taxon>
        <taxon>Alphaproteobacteria</taxon>
        <taxon>Rhodobacterales</taxon>
        <taxon>Paracoccaceae</taxon>
        <taxon>Paracoccus</taxon>
    </lineage>
</organism>
<dbReference type="Proteomes" id="UP001218412">
    <property type="component" value="Chromosome"/>
</dbReference>
<reference evidence="3 4" key="1">
    <citation type="submission" date="2021-01" db="EMBL/GenBank/DDBJ databases">
        <title>Biogeographic distribution of Paracoccus.</title>
        <authorList>
            <person name="Hollensteiner J."/>
            <person name="Leineberger J."/>
            <person name="Brinkhoff T."/>
            <person name="Daniel R."/>
        </authorList>
    </citation>
    <scope>NUCLEOTIDE SEQUENCE [LARGE SCALE GENOMIC DNA]</scope>
    <source>
        <strain evidence="3 4">LMG25392</strain>
    </source>
</reference>
<keyword evidence="4" id="KW-1185">Reference proteome</keyword>
<proteinExistence type="predicted"/>
<evidence type="ECO:0000259" key="2">
    <source>
        <dbReference type="Pfam" id="PF13439"/>
    </source>
</evidence>
<sequence length="362" mass="38334">MTRVLMTLDAVGGVWRYALDLGRGLRERGDEVVFAGFGPAPSPAQRAEAEAVGVLDWGRAPLEWMVPDAAGLADVPREIADMARRHRAELLHLNLPGQAAGLDLDLPIVAVSHSCVATWFRAVRGSALPPDWAWQARLAQAGFDAADAVIAPSRAHADALTACYGPIDRLQVVHNASAAPAIRLPQRPIVAAAGRWWDEGKDAATLDLAAAETRWPVHMAGPTRGDNGAQVALRHATTLGSLPHADTLALVQGAGIFVSPSIYEPFGLAVAEAARAAVPLVLSDIPTYRELWDGAALFFAPRDAAALAAAVNRLIDDPALRARMGQAAQDWAARYSLAAQVQAMAAIHDRLRAQHAAGAEVH</sequence>
<dbReference type="Gene3D" id="3.40.50.2000">
    <property type="entry name" value="Glycogen Phosphorylase B"/>
    <property type="match status" value="2"/>
</dbReference>
<dbReference type="RefSeq" id="WP_272858907.1">
    <property type="nucleotide sequence ID" value="NZ_CP067134.1"/>
</dbReference>
<dbReference type="CDD" id="cd03801">
    <property type="entry name" value="GT4_PimA-like"/>
    <property type="match status" value="1"/>
</dbReference>
<gene>
    <name evidence="3" type="ORF">JHW45_17630</name>
</gene>
<evidence type="ECO:0000259" key="1">
    <source>
        <dbReference type="Pfam" id="PF00534"/>
    </source>
</evidence>
<accession>A0ABY7SV77</accession>
<dbReference type="PANTHER" id="PTHR12526:SF634">
    <property type="entry name" value="BLL3361 PROTEIN"/>
    <property type="match status" value="1"/>
</dbReference>
<dbReference type="Pfam" id="PF00534">
    <property type="entry name" value="Glycos_transf_1"/>
    <property type="match status" value="1"/>
</dbReference>
<evidence type="ECO:0000313" key="3">
    <source>
        <dbReference type="EMBL" id="WCR10826.1"/>
    </source>
</evidence>
<dbReference type="InterPro" id="IPR028098">
    <property type="entry name" value="Glyco_trans_4-like_N"/>
</dbReference>
<dbReference type="InterPro" id="IPR001296">
    <property type="entry name" value="Glyco_trans_1"/>
</dbReference>
<dbReference type="SUPFAM" id="SSF53756">
    <property type="entry name" value="UDP-Glycosyltransferase/glycogen phosphorylase"/>
    <property type="match status" value="1"/>
</dbReference>